<feature type="region of interest" description="Disordered" evidence="1">
    <location>
        <begin position="55"/>
        <end position="75"/>
    </location>
</feature>
<dbReference type="AlphaFoldDB" id="A0A9X0AXP0"/>
<keyword evidence="3" id="KW-1185">Reference proteome</keyword>
<reference evidence="2" key="1">
    <citation type="submission" date="2022-11" db="EMBL/GenBank/DDBJ databases">
        <title>Genome Resource of Sclerotinia nivalis Strain SnTB1, a Plant Pathogen Isolated from American Ginseng.</title>
        <authorList>
            <person name="Fan S."/>
        </authorList>
    </citation>
    <scope>NUCLEOTIDE SEQUENCE</scope>
    <source>
        <strain evidence="2">SnTB1</strain>
    </source>
</reference>
<evidence type="ECO:0000256" key="1">
    <source>
        <dbReference type="SAM" id="MobiDB-lite"/>
    </source>
</evidence>
<gene>
    <name evidence="2" type="ORF">OCU04_000693</name>
</gene>
<evidence type="ECO:0000313" key="3">
    <source>
        <dbReference type="Proteomes" id="UP001152300"/>
    </source>
</evidence>
<organism evidence="2 3">
    <name type="scientific">Sclerotinia nivalis</name>
    <dbReference type="NCBI Taxonomy" id="352851"/>
    <lineage>
        <taxon>Eukaryota</taxon>
        <taxon>Fungi</taxon>
        <taxon>Dikarya</taxon>
        <taxon>Ascomycota</taxon>
        <taxon>Pezizomycotina</taxon>
        <taxon>Leotiomycetes</taxon>
        <taxon>Helotiales</taxon>
        <taxon>Sclerotiniaceae</taxon>
        <taxon>Sclerotinia</taxon>
    </lineage>
</organism>
<dbReference type="EMBL" id="JAPEIS010000001">
    <property type="protein sequence ID" value="KAJ8070313.1"/>
    <property type="molecule type" value="Genomic_DNA"/>
</dbReference>
<comment type="caution">
    <text evidence="2">The sequence shown here is derived from an EMBL/GenBank/DDBJ whole genome shotgun (WGS) entry which is preliminary data.</text>
</comment>
<evidence type="ECO:0000313" key="2">
    <source>
        <dbReference type="EMBL" id="KAJ8070313.1"/>
    </source>
</evidence>
<proteinExistence type="predicted"/>
<name>A0A9X0AXP0_9HELO</name>
<accession>A0A9X0AXP0</accession>
<protein>
    <submittedName>
        <fullName evidence="2">Uncharacterized protein</fullName>
    </submittedName>
</protein>
<dbReference type="Proteomes" id="UP001152300">
    <property type="component" value="Unassembled WGS sequence"/>
</dbReference>
<feature type="compositionally biased region" description="Polar residues" evidence="1">
    <location>
        <begin position="55"/>
        <end position="66"/>
    </location>
</feature>
<sequence length="75" mass="8447">MTQYAIEIYYQQDLGITERLPALAVMAHSAQPSTKTQQHSRKVWKCGTNQRLGKTISRVTPTFTTSDSKKMSSRG</sequence>